<evidence type="ECO:0000256" key="6">
    <source>
        <dbReference type="SAM" id="Coils"/>
    </source>
</evidence>
<dbReference type="GO" id="GO:0016020">
    <property type="term" value="C:membrane"/>
    <property type="evidence" value="ECO:0007669"/>
    <property type="project" value="UniProtKB-SubCell"/>
</dbReference>
<keyword evidence="4 8" id="KW-0472">Membrane</keyword>
<feature type="transmembrane region" description="Helical" evidence="8">
    <location>
        <begin position="168"/>
        <end position="186"/>
    </location>
</feature>
<keyword evidence="2 8" id="KW-0812">Transmembrane</keyword>
<evidence type="ECO:0000259" key="9">
    <source>
        <dbReference type="Pfam" id="PF20684"/>
    </source>
</evidence>
<dbReference type="Pfam" id="PF20684">
    <property type="entry name" value="Fung_rhodopsin"/>
    <property type="match status" value="1"/>
</dbReference>
<protein>
    <submittedName>
        <fullName evidence="10">Integral membrane protein</fullName>
    </submittedName>
</protein>
<dbReference type="InterPro" id="IPR049326">
    <property type="entry name" value="Rhodopsin_dom_fungi"/>
</dbReference>
<keyword evidence="11" id="KW-1185">Reference proteome</keyword>
<sequence length="399" mass="43870">MANTTNTRLDDLPADFVSFNQGPIAERVAAAMMGISFGFVLLRLVSRATRKARLGLDDWIILAALWTFISEITYGASITAVKLSILAMYDRLFPTKFMRRAVVSLATVAMLWYLAVILVVFFQCDPIPRSWGGTVEGHCIDHYSYYTGLAAVVANICSQYANNILFTIVPHIVIDIIILSLPIREVRRLQIVNWQKAAVCGMFLLGGFVTLVSIIRLKFVAEMVNTEPGSDTTVVVSTAIWSSVEVGVAIMCACLPTLQPLIRMVSAYIVRKTQQSSSSHASAAAGRSNFPPAGSSYSDNRGSRGWTGDSSRPLNHADSEASFKFVVQDIDLELGHLSKEQQELQELTRQHPAFRNTFPMGLNILPTARRSAGPLTLSPIRVERPISLGLQGILKKSYI</sequence>
<comment type="caution">
    <text evidence="10">The sequence shown here is derived from an EMBL/GenBank/DDBJ whole genome shotgun (WGS) entry which is preliminary data.</text>
</comment>
<evidence type="ECO:0000256" key="1">
    <source>
        <dbReference type="ARBA" id="ARBA00004141"/>
    </source>
</evidence>
<feature type="transmembrane region" description="Helical" evidence="8">
    <location>
        <begin position="28"/>
        <end position="46"/>
    </location>
</feature>
<comment type="subcellular location">
    <subcellularLocation>
        <location evidence="1">Membrane</location>
        <topology evidence="1">Multi-pass membrane protein</topology>
    </subcellularLocation>
</comment>
<evidence type="ECO:0000313" key="10">
    <source>
        <dbReference type="EMBL" id="KAK8095471.1"/>
    </source>
</evidence>
<evidence type="ECO:0000256" key="4">
    <source>
        <dbReference type="ARBA" id="ARBA00023136"/>
    </source>
</evidence>
<comment type="similarity">
    <text evidence="5">Belongs to the SAT4 family.</text>
</comment>
<feature type="transmembrane region" description="Helical" evidence="8">
    <location>
        <begin position="101"/>
        <end position="122"/>
    </location>
</feature>
<organism evidence="10 11">
    <name type="scientific">Apiospora kogelbergensis</name>
    <dbReference type="NCBI Taxonomy" id="1337665"/>
    <lineage>
        <taxon>Eukaryota</taxon>
        <taxon>Fungi</taxon>
        <taxon>Dikarya</taxon>
        <taxon>Ascomycota</taxon>
        <taxon>Pezizomycotina</taxon>
        <taxon>Sordariomycetes</taxon>
        <taxon>Xylariomycetidae</taxon>
        <taxon>Amphisphaeriales</taxon>
        <taxon>Apiosporaceae</taxon>
        <taxon>Apiospora</taxon>
    </lineage>
</organism>
<evidence type="ECO:0000256" key="2">
    <source>
        <dbReference type="ARBA" id="ARBA00022692"/>
    </source>
</evidence>
<evidence type="ECO:0000256" key="3">
    <source>
        <dbReference type="ARBA" id="ARBA00022989"/>
    </source>
</evidence>
<dbReference type="PANTHER" id="PTHR33048:SF47">
    <property type="entry name" value="INTEGRAL MEMBRANE PROTEIN-RELATED"/>
    <property type="match status" value="1"/>
</dbReference>
<name>A0AAW0Q657_9PEZI</name>
<feature type="coiled-coil region" evidence="6">
    <location>
        <begin position="330"/>
        <end position="357"/>
    </location>
</feature>
<feature type="transmembrane region" description="Helical" evidence="8">
    <location>
        <begin position="239"/>
        <end position="262"/>
    </location>
</feature>
<dbReference type="PANTHER" id="PTHR33048">
    <property type="entry name" value="PTH11-LIKE INTEGRAL MEMBRANE PROTEIN (AFU_ORTHOLOGUE AFUA_5G11245)"/>
    <property type="match status" value="1"/>
</dbReference>
<reference evidence="10 11" key="1">
    <citation type="submission" date="2023-01" db="EMBL/GenBank/DDBJ databases">
        <title>Analysis of 21 Apiospora genomes using comparative genomics revels a genus with tremendous synthesis potential of carbohydrate active enzymes and secondary metabolites.</title>
        <authorList>
            <person name="Sorensen T."/>
        </authorList>
    </citation>
    <scope>NUCLEOTIDE SEQUENCE [LARGE SCALE GENOMIC DNA]</scope>
    <source>
        <strain evidence="10 11">CBS 117206</strain>
    </source>
</reference>
<evidence type="ECO:0000256" key="8">
    <source>
        <dbReference type="SAM" id="Phobius"/>
    </source>
</evidence>
<evidence type="ECO:0000256" key="7">
    <source>
        <dbReference type="SAM" id="MobiDB-lite"/>
    </source>
</evidence>
<dbReference type="Proteomes" id="UP001392437">
    <property type="component" value="Unassembled WGS sequence"/>
</dbReference>
<keyword evidence="3 8" id="KW-1133">Transmembrane helix</keyword>
<feature type="transmembrane region" description="Helical" evidence="8">
    <location>
        <begin position="198"/>
        <end position="219"/>
    </location>
</feature>
<keyword evidence="6" id="KW-0175">Coiled coil</keyword>
<dbReference type="InterPro" id="IPR052337">
    <property type="entry name" value="SAT4-like"/>
</dbReference>
<dbReference type="EMBL" id="JAQQWP010000011">
    <property type="protein sequence ID" value="KAK8095471.1"/>
    <property type="molecule type" value="Genomic_DNA"/>
</dbReference>
<gene>
    <name evidence="10" type="ORF">PG999_013493</name>
</gene>
<feature type="domain" description="Rhodopsin" evidence="9">
    <location>
        <begin position="64"/>
        <end position="263"/>
    </location>
</feature>
<accession>A0AAW0Q657</accession>
<dbReference type="AlphaFoldDB" id="A0AAW0Q657"/>
<feature type="transmembrane region" description="Helical" evidence="8">
    <location>
        <begin position="58"/>
        <end position="81"/>
    </location>
</feature>
<evidence type="ECO:0000256" key="5">
    <source>
        <dbReference type="ARBA" id="ARBA00038359"/>
    </source>
</evidence>
<feature type="region of interest" description="Disordered" evidence="7">
    <location>
        <begin position="279"/>
        <end position="313"/>
    </location>
</feature>
<evidence type="ECO:0000313" key="11">
    <source>
        <dbReference type="Proteomes" id="UP001392437"/>
    </source>
</evidence>
<proteinExistence type="inferred from homology"/>